<keyword evidence="2" id="KW-1185">Reference proteome</keyword>
<dbReference type="RefSeq" id="WP_113856101.1">
    <property type="nucleotide sequence ID" value="NZ_CP011940.1"/>
</dbReference>
<name>A0ABW7DP19_9FIRM</name>
<protein>
    <submittedName>
        <fullName evidence="1">Uncharacterized protein</fullName>
    </submittedName>
</protein>
<sequence length="155" mass="17000">MKVDTAITRIQQETHDISSEYSRERCIQFLNTATQQVAGLLIGAKWPVLVQETTIQDGDSIPHNYLNACGTYPLSMTAGKAHITDSAYTSVKFRYFATPDLLDNASTDMPFEHDAINDVIVKSAVLLALNENEYDISADTNIVNALQQAISAGMS</sequence>
<comment type="caution">
    <text evidence="1">The sequence shown here is derived from an EMBL/GenBank/DDBJ whole genome shotgun (WGS) entry which is preliminary data.</text>
</comment>
<organism evidence="1 2">
    <name type="scientific">Megasphaera hexanoica</name>
    <dbReference type="NCBI Taxonomy" id="1675036"/>
    <lineage>
        <taxon>Bacteria</taxon>
        <taxon>Bacillati</taxon>
        <taxon>Bacillota</taxon>
        <taxon>Negativicutes</taxon>
        <taxon>Veillonellales</taxon>
        <taxon>Veillonellaceae</taxon>
        <taxon>Megasphaera</taxon>
    </lineage>
</organism>
<dbReference type="Proteomes" id="UP001605989">
    <property type="component" value="Unassembled WGS sequence"/>
</dbReference>
<accession>A0ABW7DP19</accession>
<evidence type="ECO:0000313" key="2">
    <source>
        <dbReference type="Proteomes" id="UP001605989"/>
    </source>
</evidence>
<evidence type="ECO:0000313" key="1">
    <source>
        <dbReference type="EMBL" id="MFG6273071.1"/>
    </source>
</evidence>
<dbReference type="EMBL" id="JBIEKR010000006">
    <property type="protein sequence ID" value="MFG6273071.1"/>
    <property type="molecule type" value="Genomic_DNA"/>
</dbReference>
<gene>
    <name evidence="1" type="ORF">ACGTZG_07700</name>
</gene>
<reference evidence="1 2" key="1">
    <citation type="submission" date="2024-10" db="EMBL/GenBank/DDBJ databases">
        <authorList>
            <person name="Sang B.-I."/>
            <person name="Prabhaharan D."/>
        </authorList>
    </citation>
    <scope>NUCLEOTIDE SEQUENCE [LARGE SCALE GENOMIC DNA]</scope>
    <source>
        <strain evidence="1 2">MH</strain>
    </source>
</reference>
<proteinExistence type="predicted"/>